<dbReference type="RefSeq" id="WP_013703371.1">
    <property type="nucleotide sequence ID" value="NC_015387.1"/>
</dbReference>
<reference evidence="1 2" key="1">
    <citation type="journal article" date="2012" name="Stand. Genomic Sci.">
        <title>Complete genome sequence of the aerobic, heterotroph Marinithermus hydrothermalis type strain (T1(T)) from a deep-sea hydrothermal vent chimney.</title>
        <authorList>
            <person name="Copeland A."/>
            <person name="Gu W."/>
            <person name="Yasawong M."/>
            <person name="Lapidus A."/>
            <person name="Lucas S."/>
            <person name="Deshpande S."/>
            <person name="Pagani I."/>
            <person name="Tapia R."/>
            <person name="Cheng J.F."/>
            <person name="Goodwin L.A."/>
            <person name="Pitluck S."/>
            <person name="Liolios K."/>
            <person name="Ivanova N."/>
            <person name="Mavromatis K."/>
            <person name="Mikhailova N."/>
            <person name="Pati A."/>
            <person name="Chen A."/>
            <person name="Palaniappan K."/>
            <person name="Land M."/>
            <person name="Pan C."/>
            <person name="Brambilla E.M."/>
            <person name="Rohde M."/>
            <person name="Tindall B.J."/>
            <person name="Sikorski J."/>
            <person name="Goker M."/>
            <person name="Detter J.C."/>
            <person name="Bristow J."/>
            <person name="Eisen J.A."/>
            <person name="Markowitz V."/>
            <person name="Hugenholtz P."/>
            <person name="Kyrpides N.C."/>
            <person name="Klenk H.P."/>
            <person name="Woyke T."/>
        </authorList>
    </citation>
    <scope>NUCLEOTIDE SEQUENCE [LARGE SCALE GENOMIC DNA]</scope>
    <source>
        <strain evidence="2">DSM 14884 / JCM 11576 / T1</strain>
    </source>
</reference>
<dbReference type="OrthoDB" id="25744at2"/>
<accession>F2NNU5</accession>
<name>F2NNU5_MARHT</name>
<proteinExistence type="predicted"/>
<sequence>MAKVWSIVVWLYPNDHLTEEDRQQRRVPERPRGWRVGVFNPPAVDRLPYGHYDSLKDAEQALAEIEARLEAGRPLRVTLREHTFLIPAHSVQYVALGEGEAGTES</sequence>
<evidence type="ECO:0000313" key="1">
    <source>
        <dbReference type="EMBL" id="AEB11319.1"/>
    </source>
</evidence>
<dbReference type="EMBL" id="CP002630">
    <property type="protein sequence ID" value="AEB11319.1"/>
    <property type="molecule type" value="Genomic_DNA"/>
</dbReference>
<dbReference type="eggNOG" id="ENOG5033JPW">
    <property type="taxonomic scope" value="Bacteria"/>
</dbReference>
<keyword evidence="2" id="KW-1185">Reference proteome</keyword>
<dbReference type="AlphaFoldDB" id="F2NNU5"/>
<gene>
    <name evidence="1" type="ordered locus">Marky_0568</name>
</gene>
<dbReference type="HOGENOM" id="CLU_2233283_0_0_0"/>
<dbReference type="Proteomes" id="UP000007030">
    <property type="component" value="Chromosome"/>
</dbReference>
<dbReference type="KEGG" id="mhd:Marky_0568"/>
<dbReference type="STRING" id="869210.Marky_0568"/>
<organism evidence="1 2">
    <name type="scientific">Marinithermus hydrothermalis (strain DSM 14884 / JCM 11576 / T1)</name>
    <dbReference type="NCBI Taxonomy" id="869210"/>
    <lineage>
        <taxon>Bacteria</taxon>
        <taxon>Thermotogati</taxon>
        <taxon>Deinococcota</taxon>
        <taxon>Deinococci</taxon>
        <taxon>Thermales</taxon>
        <taxon>Thermaceae</taxon>
        <taxon>Marinithermus</taxon>
    </lineage>
</organism>
<protein>
    <submittedName>
        <fullName evidence="1">Uncharacterized protein</fullName>
    </submittedName>
</protein>
<evidence type="ECO:0000313" key="2">
    <source>
        <dbReference type="Proteomes" id="UP000007030"/>
    </source>
</evidence>